<dbReference type="AlphaFoldDB" id="A0ABD2YT01"/>
<keyword evidence="3" id="KW-1185">Reference proteome</keyword>
<evidence type="ECO:0000313" key="2">
    <source>
        <dbReference type="EMBL" id="KAL3509929.1"/>
    </source>
</evidence>
<feature type="region of interest" description="Disordered" evidence="1">
    <location>
        <begin position="273"/>
        <end position="297"/>
    </location>
</feature>
<dbReference type="Proteomes" id="UP001630127">
    <property type="component" value="Unassembled WGS sequence"/>
</dbReference>
<feature type="compositionally biased region" description="Polar residues" evidence="1">
    <location>
        <begin position="273"/>
        <end position="282"/>
    </location>
</feature>
<reference evidence="2 3" key="1">
    <citation type="submission" date="2024-11" db="EMBL/GenBank/DDBJ databases">
        <title>A near-complete genome assembly of Cinchona calisaya.</title>
        <authorList>
            <person name="Lian D.C."/>
            <person name="Zhao X.W."/>
            <person name="Wei L."/>
        </authorList>
    </citation>
    <scope>NUCLEOTIDE SEQUENCE [LARGE SCALE GENOMIC DNA]</scope>
    <source>
        <tissue evidence="2">Nenye</tissue>
    </source>
</reference>
<feature type="region of interest" description="Disordered" evidence="1">
    <location>
        <begin position="183"/>
        <end position="225"/>
    </location>
</feature>
<evidence type="ECO:0000256" key="1">
    <source>
        <dbReference type="SAM" id="MobiDB-lite"/>
    </source>
</evidence>
<organism evidence="2 3">
    <name type="scientific">Cinchona calisaya</name>
    <dbReference type="NCBI Taxonomy" id="153742"/>
    <lineage>
        <taxon>Eukaryota</taxon>
        <taxon>Viridiplantae</taxon>
        <taxon>Streptophyta</taxon>
        <taxon>Embryophyta</taxon>
        <taxon>Tracheophyta</taxon>
        <taxon>Spermatophyta</taxon>
        <taxon>Magnoliopsida</taxon>
        <taxon>eudicotyledons</taxon>
        <taxon>Gunneridae</taxon>
        <taxon>Pentapetalae</taxon>
        <taxon>asterids</taxon>
        <taxon>lamiids</taxon>
        <taxon>Gentianales</taxon>
        <taxon>Rubiaceae</taxon>
        <taxon>Cinchonoideae</taxon>
        <taxon>Cinchoneae</taxon>
        <taxon>Cinchona</taxon>
    </lineage>
</organism>
<evidence type="ECO:0000313" key="3">
    <source>
        <dbReference type="Proteomes" id="UP001630127"/>
    </source>
</evidence>
<comment type="caution">
    <text evidence="2">The sequence shown here is derived from an EMBL/GenBank/DDBJ whole genome shotgun (WGS) entry which is preliminary data.</text>
</comment>
<name>A0ABD2YT01_9GENT</name>
<dbReference type="PANTHER" id="PTHR37610">
    <property type="entry name" value="CCHC-TYPE DOMAIN-CONTAINING PROTEIN"/>
    <property type="match status" value="1"/>
</dbReference>
<protein>
    <recommendedName>
        <fullName evidence="4">Retrotransposon gag domain-containing protein</fullName>
    </recommendedName>
</protein>
<proteinExistence type="predicted"/>
<accession>A0ABD2YT01</accession>
<evidence type="ECO:0008006" key="4">
    <source>
        <dbReference type="Google" id="ProtNLM"/>
    </source>
</evidence>
<gene>
    <name evidence="2" type="ORF">ACH5RR_029330</name>
</gene>
<dbReference type="PANTHER" id="PTHR37610:SF97">
    <property type="entry name" value="RETROTRANSPOSON GAG DOMAIN-CONTAINING PROTEIN"/>
    <property type="match status" value="1"/>
</dbReference>
<dbReference type="EMBL" id="JBJUIK010000012">
    <property type="protein sequence ID" value="KAL3509929.1"/>
    <property type="molecule type" value="Genomic_DNA"/>
</dbReference>
<sequence length="342" mass="37813">MRSIPKTRHALQRSGVDSPDLQSWIQCNVVIISWLTNALAKELQGNAAHINTAVELWADLEERLAQGVAPPVYELKLAITLLQQEKSSISSYYEDESMHKEEKVFDFLMLSRIQLGIGDKTLFVVVAKATPKEVFEAVTTTLWSPCNLICFPVDDSAALGPMPFESSTESFPSIVKSPKKIILDPSTSATSPSHPVEPTQIGQKLGDNGEKRQAPTAAKQLSRKEGENGKKLLVVNWKQSNDPVILESSSAHGATTVMESHKDLVNSEVPTIQEAQQTSSENPAEHCHGTQPSDEPDLTQQLEFQNLKQLGFPFHDQNKINKKVKMITPRSYLACKFTSPLN</sequence>